<dbReference type="InterPro" id="IPR013087">
    <property type="entry name" value="Znf_C2H2_type"/>
</dbReference>
<evidence type="ECO:0000259" key="2">
    <source>
        <dbReference type="PROSITE" id="PS50157"/>
    </source>
</evidence>
<dbReference type="RefSeq" id="XP_018000532.1">
    <property type="nucleotide sequence ID" value="XM_018148023.1"/>
</dbReference>
<reference evidence="3 4" key="1">
    <citation type="submission" date="2015-06" db="EMBL/GenBank/DDBJ databases">
        <title>Draft genome of the ant-associated black yeast Phialophora attae CBS 131958.</title>
        <authorList>
            <person name="Moreno L.F."/>
            <person name="Stielow B.J."/>
            <person name="de Hoog S."/>
            <person name="Vicente V.A."/>
            <person name="Weiss V.A."/>
            <person name="de Vries M."/>
            <person name="Cruz L.M."/>
            <person name="Souza E.M."/>
        </authorList>
    </citation>
    <scope>NUCLEOTIDE SEQUENCE [LARGE SCALE GENOMIC DNA]</scope>
    <source>
        <strain evidence="3 4">CBS 131958</strain>
    </source>
</reference>
<dbReference type="SMART" id="SM00355">
    <property type="entry name" value="ZnF_C2H2"/>
    <property type="match status" value="2"/>
</dbReference>
<accession>A0A0N0NMT0</accession>
<name>A0A0N0NMT0_9EURO</name>
<dbReference type="PROSITE" id="PS00028">
    <property type="entry name" value="ZINC_FINGER_C2H2_1"/>
    <property type="match status" value="1"/>
</dbReference>
<dbReference type="GO" id="GO:0008270">
    <property type="term" value="F:zinc ion binding"/>
    <property type="evidence" value="ECO:0007669"/>
    <property type="project" value="UniProtKB-KW"/>
</dbReference>
<protein>
    <recommendedName>
        <fullName evidence="2">C2H2-type domain-containing protein</fullName>
    </recommendedName>
</protein>
<evidence type="ECO:0000256" key="1">
    <source>
        <dbReference type="PROSITE-ProRule" id="PRU00042"/>
    </source>
</evidence>
<dbReference type="Gene3D" id="3.30.160.60">
    <property type="entry name" value="Classic Zinc Finger"/>
    <property type="match status" value="1"/>
</dbReference>
<dbReference type="GeneID" id="28739903"/>
<evidence type="ECO:0000313" key="3">
    <source>
        <dbReference type="EMBL" id="KPI40569.1"/>
    </source>
</evidence>
<dbReference type="VEuPathDB" id="FungiDB:AB675_7639"/>
<dbReference type="Proteomes" id="UP000038010">
    <property type="component" value="Unassembled WGS sequence"/>
</dbReference>
<keyword evidence="4" id="KW-1185">Reference proteome</keyword>
<organism evidence="3 4">
    <name type="scientific">Cyphellophora attinorum</name>
    <dbReference type="NCBI Taxonomy" id="1664694"/>
    <lineage>
        <taxon>Eukaryota</taxon>
        <taxon>Fungi</taxon>
        <taxon>Dikarya</taxon>
        <taxon>Ascomycota</taxon>
        <taxon>Pezizomycotina</taxon>
        <taxon>Eurotiomycetes</taxon>
        <taxon>Chaetothyriomycetidae</taxon>
        <taxon>Chaetothyriales</taxon>
        <taxon>Cyphellophoraceae</taxon>
        <taxon>Cyphellophora</taxon>
    </lineage>
</organism>
<dbReference type="EMBL" id="LFJN01000012">
    <property type="protein sequence ID" value="KPI40569.1"/>
    <property type="molecule type" value="Genomic_DNA"/>
</dbReference>
<keyword evidence="1" id="KW-0862">Zinc</keyword>
<comment type="caution">
    <text evidence="3">The sequence shown here is derived from an EMBL/GenBank/DDBJ whole genome shotgun (WGS) entry which is preliminary data.</text>
</comment>
<proteinExistence type="predicted"/>
<keyword evidence="1" id="KW-0863">Zinc-finger</keyword>
<evidence type="ECO:0000313" key="4">
    <source>
        <dbReference type="Proteomes" id="UP000038010"/>
    </source>
</evidence>
<keyword evidence="1" id="KW-0479">Metal-binding</keyword>
<dbReference type="AlphaFoldDB" id="A0A0N0NMT0"/>
<sequence length="419" mass="49649">MSLSKTKRVQTPRAQVCQIKAIKPLDAQLSFLSPSSSGTIEPENHKRHNGFFKLPLEIRLRIYSLILRPEVRLYATWLFQSNEYRVYEPEKPRWYDATYRSDFPTDPRHHERPNRPQNFLGCTKILSLCRQTYLEAIEFLHLQDVRVDINDKGGDVFRPLDAFGMPGFFVGEKKTTRVFTYPRFCELQFLRLRHIELRVDTELGPNFKRQLRCVAKALRNSADVESLKVNLEMVKPTQGYYVSPYFTTETFGLFNDVIDVARVKQIQIFFSSPDRFKAGAPLDVERARVEEVLPLGFNPTTVSLVKRRQYRIDYQMVPECRHCLQIFSCQAALRIHLRREPGHIQRFRKREYNAIVPYATQTGDRKCPTCAKEYSSVSKLEEHMRDESHRRYGVVPRWKEDNEKWDRYWKWHLDKFGWL</sequence>
<dbReference type="PROSITE" id="PS50157">
    <property type="entry name" value="ZINC_FINGER_C2H2_2"/>
    <property type="match status" value="1"/>
</dbReference>
<feature type="domain" description="C2H2-type" evidence="2">
    <location>
        <begin position="365"/>
        <end position="389"/>
    </location>
</feature>
<gene>
    <name evidence="3" type="ORF">AB675_7639</name>
</gene>